<dbReference type="InterPro" id="IPR008979">
    <property type="entry name" value="Galactose-bd-like_sf"/>
</dbReference>
<dbReference type="Gene3D" id="3.40.50.1820">
    <property type="entry name" value="alpha/beta hydrolase"/>
    <property type="match status" value="1"/>
</dbReference>
<dbReference type="Gene3D" id="2.60.120.260">
    <property type="entry name" value="Galactose-binding domain-like"/>
    <property type="match status" value="1"/>
</dbReference>
<dbReference type="SUPFAM" id="SSF53474">
    <property type="entry name" value="alpha/beta-Hydrolases"/>
    <property type="match status" value="1"/>
</dbReference>
<gene>
    <name evidence="4" type="ORF">SAMN05192579_102240</name>
</gene>
<sequence>MHRFMRHAFPAFFLVAAMATGSAHGADQAHVQLPSEIPAHFKPVTGSFDFTRRVVDIPMRDGVKLHTVILIPKGATHAGILLTRTPYGADSMTHHADSPHLGPTIVGYDTPDDIVVEDGYIRVVQDVRGKYGSGGAFVMNRPMRGPLNKTSVDDATDTYDTIDWLVKNLPQSNGKVGIIGISYDGFEALVGAFHPHPALKVVVPINPMVDGWMGDDWFHNGAFREQMIPYIYGQDAGRSSQYPWWSGERDDYNLYLKAGSAGALAQSRGMDQLGFWRKLLAHPAYDAFWQDQAMDKLLAKQPLSVPMMLVHSLWDEEDIYGDMAVYRALADKPSARGKLFLVIGPWRHAKTWERAPDIGKIDLGMNTGDWFRNHVLRPFLAQYLKDGAPKASIAPVTAFITGANRWERLAHWPEGCDGHCTPTMKPLYLHADDGLGFTAPKAGGSGYDEYVSDPAKPVPYRIRPIQPWSHGMPDQVDTWPEWLVDDQRQFATRTDVVTYVSKPLEQPLMIAGSPAVHLVASTSGSDSDWVVKLIDVYPDEMAEQPSMGGYELPIAMDIFRGRYRKSFADPEPIPSNRPLPYRFDLPTVNHVFKKGHRLMVQIQSSWFPLYDRNPQAFVPNIFLAKPGDYQKATQRIYHSPQQATYIDLPVVKAVQ</sequence>
<organism evidence="4 5">
    <name type="scientific">Rhodanobacter glycinis</name>
    <dbReference type="NCBI Taxonomy" id="582702"/>
    <lineage>
        <taxon>Bacteria</taxon>
        <taxon>Pseudomonadati</taxon>
        <taxon>Pseudomonadota</taxon>
        <taxon>Gammaproteobacteria</taxon>
        <taxon>Lysobacterales</taxon>
        <taxon>Rhodanobacteraceae</taxon>
        <taxon>Rhodanobacter</taxon>
    </lineage>
</organism>
<dbReference type="PANTHER" id="PTHR43056">
    <property type="entry name" value="PEPTIDASE S9 PROLYL OLIGOPEPTIDASE"/>
    <property type="match status" value="1"/>
</dbReference>
<dbReference type="InterPro" id="IPR050585">
    <property type="entry name" value="Xaa-Pro_dipeptidyl-ppase/CocE"/>
</dbReference>
<dbReference type="EMBL" id="FOSR01000002">
    <property type="protein sequence ID" value="SFK39822.1"/>
    <property type="molecule type" value="Genomic_DNA"/>
</dbReference>
<dbReference type="GO" id="GO:0008239">
    <property type="term" value="F:dipeptidyl-peptidase activity"/>
    <property type="evidence" value="ECO:0007669"/>
    <property type="project" value="InterPro"/>
</dbReference>
<keyword evidence="1" id="KW-0378">Hydrolase</keyword>
<evidence type="ECO:0000313" key="5">
    <source>
        <dbReference type="Proteomes" id="UP000198725"/>
    </source>
</evidence>
<dbReference type="RefSeq" id="WP_245734850.1">
    <property type="nucleotide sequence ID" value="NZ_FOSR01000002.1"/>
</dbReference>
<protein>
    <recommendedName>
        <fullName evidence="3">Xaa-Pro dipeptidyl-peptidase C-terminal domain-containing protein</fullName>
    </recommendedName>
</protein>
<accession>A0A1I3Z6T4</accession>
<dbReference type="PANTHER" id="PTHR43056:SF10">
    <property type="entry name" value="COCE_NOND FAMILY, PUTATIVE (AFU_ORTHOLOGUE AFUA_7G00600)-RELATED"/>
    <property type="match status" value="1"/>
</dbReference>
<dbReference type="NCBIfam" id="TIGR00976">
    <property type="entry name" value="CocE_NonD"/>
    <property type="match status" value="1"/>
</dbReference>
<dbReference type="AlphaFoldDB" id="A0A1I3Z6T4"/>
<dbReference type="Pfam" id="PF08530">
    <property type="entry name" value="PepX_C"/>
    <property type="match status" value="1"/>
</dbReference>
<name>A0A1I3Z6T4_9GAMM</name>
<dbReference type="Gene3D" id="1.10.3020.10">
    <property type="entry name" value="alpha-amino acid ester hydrolase ( Helical cap domain)"/>
    <property type="match status" value="1"/>
</dbReference>
<proteinExistence type="predicted"/>
<feature type="chain" id="PRO_5011784971" description="Xaa-Pro dipeptidyl-peptidase C-terminal domain-containing protein" evidence="2">
    <location>
        <begin position="26"/>
        <end position="655"/>
    </location>
</feature>
<evidence type="ECO:0000256" key="2">
    <source>
        <dbReference type="SAM" id="SignalP"/>
    </source>
</evidence>
<evidence type="ECO:0000259" key="3">
    <source>
        <dbReference type="SMART" id="SM00939"/>
    </source>
</evidence>
<keyword evidence="5" id="KW-1185">Reference proteome</keyword>
<evidence type="ECO:0000256" key="1">
    <source>
        <dbReference type="ARBA" id="ARBA00022801"/>
    </source>
</evidence>
<dbReference type="InterPro" id="IPR005674">
    <property type="entry name" value="CocE/Ser_esterase"/>
</dbReference>
<dbReference type="InterPro" id="IPR013736">
    <property type="entry name" value="Xaa-Pro_dipept_C"/>
</dbReference>
<feature type="signal peptide" evidence="2">
    <location>
        <begin position="1"/>
        <end position="25"/>
    </location>
</feature>
<reference evidence="5" key="1">
    <citation type="submission" date="2016-10" db="EMBL/GenBank/DDBJ databases">
        <authorList>
            <person name="Varghese N."/>
            <person name="Submissions S."/>
        </authorList>
    </citation>
    <scope>NUCLEOTIDE SEQUENCE [LARGE SCALE GENOMIC DNA]</scope>
    <source>
        <strain evidence="5">MO64</strain>
    </source>
</reference>
<dbReference type="InterPro" id="IPR000383">
    <property type="entry name" value="Xaa-Pro-like_dom"/>
</dbReference>
<dbReference type="SUPFAM" id="SSF49785">
    <property type="entry name" value="Galactose-binding domain-like"/>
    <property type="match status" value="1"/>
</dbReference>
<evidence type="ECO:0000313" key="4">
    <source>
        <dbReference type="EMBL" id="SFK39822.1"/>
    </source>
</evidence>
<dbReference type="Proteomes" id="UP000198725">
    <property type="component" value="Unassembled WGS sequence"/>
</dbReference>
<dbReference type="InterPro" id="IPR029058">
    <property type="entry name" value="AB_hydrolase_fold"/>
</dbReference>
<dbReference type="Pfam" id="PF02129">
    <property type="entry name" value="Peptidase_S15"/>
    <property type="match status" value="1"/>
</dbReference>
<dbReference type="SMART" id="SM00939">
    <property type="entry name" value="PepX_C"/>
    <property type="match status" value="1"/>
</dbReference>
<feature type="domain" description="Xaa-Pro dipeptidyl-peptidase C-terminal" evidence="3">
    <location>
        <begin position="377"/>
        <end position="647"/>
    </location>
</feature>
<keyword evidence="2" id="KW-0732">Signal</keyword>